<gene>
    <name evidence="2" type="ORF">IAB51_07605</name>
</gene>
<evidence type="ECO:0000313" key="2">
    <source>
        <dbReference type="EMBL" id="HIS76662.1"/>
    </source>
</evidence>
<evidence type="ECO:0000256" key="1">
    <source>
        <dbReference type="SAM" id="Phobius"/>
    </source>
</evidence>
<keyword evidence="1" id="KW-1133">Transmembrane helix</keyword>
<feature type="transmembrane region" description="Helical" evidence="1">
    <location>
        <begin position="66"/>
        <end position="85"/>
    </location>
</feature>
<name>A0A9D1FN96_9FIRM</name>
<evidence type="ECO:0000313" key="3">
    <source>
        <dbReference type="Proteomes" id="UP000824002"/>
    </source>
</evidence>
<reference evidence="2" key="2">
    <citation type="journal article" date="2021" name="PeerJ">
        <title>Extensive microbial diversity within the chicken gut microbiome revealed by metagenomics and culture.</title>
        <authorList>
            <person name="Gilroy R."/>
            <person name="Ravi A."/>
            <person name="Getino M."/>
            <person name="Pursley I."/>
            <person name="Horton D.L."/>
            <person name="Alikhan N.F."/>
            <person name="Baker D."/>
            <person name="Gharbi K."/>
            <person name="Hall N."/>
            <person name="Watson M."/>
            <person name="Adriaenssens E.M."/>
            <person name="Foster-Nyarko E."/>
            <person name="Jarju S."/>
            <person name="Secka A."/>
            <person name="Antonio M."/>
            <person name="Oren A."/>
            <person name="Chaudhuri R.R."/>
            <person name="La Ragione R."/>
            <person name="Hildebrand F."/>
            <person name="Pallen M.J."/>
        </authorList>
    </citation>
    <scope>NUCLEOTIDE SEQUENCE</scope>
    <source>
        <strain evidence="2">CHK199-13235</strain>
    </source>
</reference>
<protein>
    <submittedName>
        <fullName evidence="2">Uncharacterized protein</fullName>
    </submittedName>
</protein>
<comment type="caution">
    <text evidence="2">The sequence shown here is derived from an EMBL/GenBank/DDBJ whole genome shotgun (WGS) entry which is preliminary data.</text>
</comment>
<reference evidence="2" key="1">
    <citation type="submission" date="2020-10" db="EMBL/GenBank/DDBJ databases">
        <authorList>
            <person name="Gilroy R."/>
        </authorList>
    </citation>
    <scope>NUCLEOTIDE SEQUENCE</scope>
    <source>
        <strain evidence="2">CHK199-13235</strain>
    </source>
</reference>
<keyword evidence="1" id="KW-0812">Transmembrane</keyword>
<organism evidence="2 3">
    <name type="scientific">Candidatus Merdivicinus excrementipullorum</name>
    <dbReference type="NCBI Taxonomy" id="2840867"/>
    <lineage>
        <taxon>Bacteria</taxon>
        <taxon>Bacillati</taxon>
        <taxon>Bacillota</taxon>
        <taxon>Clostridia</taxon>
        <taxon>Eubacteriales</taxon>
        <taxon>Oscillospiraceae</taxon>
        <taxon>Oscillospiraceae incertae sedis</taxon>
        <taxon>Candidatus Merdivicinus</taxon>
    </lineage>
</organism>
<dbReference type="Proteomes" id="UP000824002">
    <property type="component" value="Unassembled WGS sequence"/>
</dbReference>
<accession>A0A9D1FN96</accession>
<proteinExistence type="predicted"/>
<keyword evidence="1" id="KW-0472">Membrane</keyword>
<dbReference type="AlphaFoldDB" id="A0A9D1FN96"/>
<dbReference type="EMBL" id="DVJP01000050">
    <property type="protein sequence ID" value="HIS76662.1"/>
    <property type="molecule type" value="Genomic_DNA"/>
</dbReference>
<sequence length="95" mass="10948">METVCGAWSYFKCFLCGNLSWFGKSKLPRAIVQNKSLNLNDSEVKNHFDFCFRDFLLETNENLSRAPLYALVEVIFSLTILFIQINRASKTSVPF</sequence>